<dbReference type="PANTHER" id="PTHR42783">
    <property type="entry name" value="GLUTAMATE SYNTHASE [NADPH] SMALL CHAIN"/>
    <property type="match status" value="1"/>
</dbReference>
<sequence length="121" mass="13642">MEAYIGDLSIENNYELSIEVDERAKDKRVAVIGSGPAGLTCAAFLARRGVKVTIYEKHDKLGGLLTHGIPDFRLPREVVEKTIEKILDLGVETKLNQELGRDFEIEDLDKKIRCSICCYWS</sequence>
<protein>
    <submittedName>
        <fullName evidence="1">Glutamate synthase subunit beta</fullName>
    </submittedName>
</protein>
<organism evidence="1">
    <name type="scientific">human gut metagenome</name>
    <dbReference type="NCBI Taxonomy" id="408170"/>
    <lineage>
        <taxon>unclassified sequences</taxon>
        <taxon>metagenomes</taxon>
        <taxon>organismal metagenomes</taxon>
    </lineage>
</organism>
<dbReference type="PANTHER" id="PTHR42783:SF3">
    <property type="entry name" value="GLUTAMATE SYNTHASE [NADPH] SMALL CHAIN-RELATED"/>
    <property type="match status" value="1"/>
</dbReference>
<dbReference type="SUPFAM" id="SSF51971">
    <property type="entry name" value="Nucleotide-binding domain"/>
    <property type="match status" value="1"/>
</dbReference>
<dbReference type="AlphaFoldDB" id="K1RPX8"/>
<comment type="caution">
    <text evidence="1">The sequence shown here is derived from an EMBL/GenBank/DDBJ whole genome shotgun (WGS) entry which is preliminary data.</text>
</comment>
<reference evidence="1" key="1">
    <citation type="journal article" date="2013" name="Environ. Microbiol.">
        <title>Microbiota from the distal guts of lean and obese adolescents exhibit partial functional redundancy besides clear differences in community structure.</title>
        <authorList>
            <person name="Ferrer M."/>
            <person name="Ruiz A."/>
            <person name="Lanza F."/>
            <person name="Haange S.B."/>
            <person name="Oberbach A."/>
            <person name="Till H."/>
            <person name="Bargiela R."/>
            <person name="Campoy C."/>
            <person name="Segura M.T."/>
            <person name="Richter M."/>
            <person name="von Bergen M."/>
            <person name="Seifert J."/>
            <person name="Suarez A."/>
        </authorList>
    </citation>
    <scope>NUCLEOTIDE SEQUENCE</scope>
</reference>
<dbReference type="Pfam" id="PF13450">
    <property type="entry name" value="NAD_binding_8"/>
    <property type="match status" value="1"/>
</dbReference>
<gene>
    <name evidence="1" type="ORF">LEA_20197</name>
</gene>
<dbReference type="InterPro" id="IPR036188">
    <property type="entry name" value="FAD/NAD-bd_sf"/>
</dbReference>
<dbReference type="EMBL" id="AJWY01013877">
    <property type="protein sequence ID" value="EKC45554.1"/>
    <property type="molecule type" value="Genomic_DNA"/>
</dbReference>
<proteinExistence type="predicted"/>
<accession>K1RPX8</accession>
<dbReference type="PRINTS" id="PR00419">
    <property type="entry name" value="ADXRDTASE"/>
</dbReference>
<evidence type="ECO:0000313" key="1">
    <source>
        <dbReference type="EMBL" id="EKC45554.1"/>
    </source>
</evidence>
<name>K1RPX8_9ZZZZ</name>
<dbReference type="Gene3D" id="3.50.50.60">
    <property type="entry name" value="FAD/NAD(P)-binding domain"/>
    <property type="match status" value="1"/>
</dbReference>